<gene>
    <name evidence="1" type="ORF">CATMQ487_08590</name>
</gene>
<dbReference type="RefSeq" id="WP_251972137.1">
    <property type="nucleotide sequence ID" value="NZ_AP025730.1"/>
</dbReference>
<dbReference type="EMBL" id="AP025730">
    <property type="protein sequence ID" value="BDI03889.1"/>
    <property type="molecule type" value="Genomic_DNA"/>
</dbReference>
<name>A0ABN6PIQ3_9BURK</name>
<sequence length="76" mass="8377">MGYAELIETLKTLPQEKQAEVFDFVDFLALRAGLPRPAADQAKPAPPRPLASYLAAPFQVPDFTALTREEANARHP</sequence>
<accession>A0ABN6PIQ3</accession>
<protein>
    <recommendedName>
        <fullName evidence="3">DUF2281 domain-containing protein</fullName>
    </recommendedName>
</protein>
<dbReference type="Proteomes" id="UP001057498">
    <property type="component" value="Chromosome"/>
</dbReference>
<evidence type="ECO:0008006" key="3">
    <source>
        <dbReference type="Google" id="ProtNLM"/>
    </source>
</evidence>
<keyword evidence="2" id="KW-1185">Reference proteome</keyword>
<organism evidence="1 2">
    <name type="scientific">Sphaerotilus microaerophilus</name>
    <dbReference type="NCBI Taxonomy" id="2914710"/>
    <lineage>
        <taxon>Bacteria</taxon>
        <taxon>Pseudomonadati</taxon>
        <taxon>Pseudomonadota</taxon>
        <taxon>Betaproteobacteria</taxon>
        <taxon>Burkholderiales</taxon>
        <taxon>Sphaerotilaceae</taxon>
        <taxon>Sphaerotilus</taxon>
    </lineage>
</organism>
<proteinExistence type="predicted"/>
<evidence type="ECO:0000313" key="1">
    <source>
        <dbReference type="EMBL" id="BDI03889.1"/>
    </source>
</evidence>
<reference evidence="1" key="1">
    <citation type="submission" date="2022-04" db="EMBL/GenBank/DDBJ databases">
        <title>Whole genome sequence of Sphaerotilus sp. FB-5.</title>
        <authorList>
            <person name="Takeda M."/>
            <person name="Narihara S."/>
            <person name="Akimoto M."/>
            <person name="Akimoto R."/>
            <person name="Nishiyashiki S."/>
            <person name="Murakami T."/>
        </authorList>
    </citation>
    <scope>NUCLEOTIDE SEQUENCE</scope>
    <source>
        <strain evidence="1">FB-5</strain>
    </source>
</reference>
<evidence type="ECO:0000313" key="2">
    <source>
        <dbReference type="Proteomes" id="UP001057498"/>
    </source>
</evidence>